<comment type="caution">
    <text evidence="1">The sequence shown here is derived from an EMBL/GenBank/DDBJ whole genome shotgun (WGS) entry which is preliminary data.</text>
</comment>
<gene>
    <name evidence="1" type="ORF">QAD02_004477</name>
</gene>
<evidence type="ECO:0000313" key="2">
    <source>
        <dbReference type="Proteomes" id="UP001239111"/>
    </source>
</evidence>
<evidence type="ECO:0000313" key="1">
    <source>
        <dbReference type="EMBL" id="KAJ8673215.1"/>
    </source>
</evidence>
<keyword evidence="2" id="KW-1185">Reference proteome</keyword>
<accession>A0ACC2NUH6</accession>
<protein>
    <submittedName>
        <fullName evidence="1">Uncharacterized protein</fullName>
    </submittedName>
</protein>
<reference evidence="1" key="1">
    <citation type="submission" date="2023-04" db="EMBL/GenBank/DDBJ databases">
        <title>A chromosome-level genome assembly of the parasitoid wasp Eretmocerus hayati.</title>
        <authorList>
            <person name="Zhong Y."/>
            <person name="Liu S."/>
            <person name="Liu Y."/>
        </authorList>
    </citation>
    <scope>NUCLEOTIDE SEQUENCE</scope>
    <source>
        <strain evidence="1">ZJU_SS_LIU_2023</strain>
    </source>
</reference>
<organism evidence="1 2">
    <name type="scientific">Eretmocerus hayati</name>
    <dbReference type="NCBI Taxonomy" id="131215"/>
    <lineage>
        <taxon>Eukaryota</taxon>
        <taxon>Metazoa</taxon>
        <taxon>Ecdysozoa</taxon>
        <taxon>Arthropoda</taxon>
        <taxon>Hexapoda</taxon>
        <taxon>Insecta</taxon>
        <taxon>Pterygota</taxon>
        <taxon>Neoptera</taxon>
        <taxon>Endopterygota</taxon>
        <taxon>Hymenoptera</taxon>
        <taxon>Apocrita</taxon>
        <taxon>Proctotrupomorpha</taxon>
        <taxon>Chalcidoidea</taxon>
        <taxon>Aphelinidae</taxon>
        <taxon>Aphelininae</taxon>
        <taxon>Eretmocerus</taxon>
    </lineage>
</organism>
<name>A0ACC2NUH6_9HYME</name>
<dbReference type="EMBL" id="CM056743">
    <property type="protein sequence ID" value="KAJ8673215.1"/>
    <property type="molecule type" value="Genomic_DNA"/>
</dbReference>
<dbReference type="Proteomes" id="UP001239111">
    <property type="component" value="Chromosome 3"/>
</dbReference>
<proteinExistence type="predicted"/>
<sequence length="127" mass="14168">MSSLPHLKCLGIGFNWNFTDAGLSTLSNDLKMLDLSSANFTARGILGVLERMQNLEILGVAFLYCLDTDFALSAIEIVKLRPNKLSLKLGIHDTKIDIEKVQNLSPKTKFTEDPEDAVQFQFSSYNI</sequence>